<comment type="caution">
    <text evidence="10">The sequence shown here is derived from an EMBL/GenBank/DDBJ whole genome shotgun (WGS) entry which is preliminary data.</text>
</comment>
<feature type="domain" description="Integrase-type" evidence="9">
    <location>
        <begin position="43"/>
        <end position="84"/>
    </location>
</feature>
<dbReference type="Gene3D" id="1.10.10.200">
    <property type="match status" value="1"/>
</dbReference>
<dbReference type="Gene3D" id="3.30.70.270">
    <property type="match status" value="1"/>
</dbReference>
<keyword evidence="11" id="KW-1185">Reference proteome</keyword>
<keyword evidence="8" id="KW-0862">Zinc</keyword>
<keyword evidence="3" id="KW-0540">Nuclease</keyword>
<dbReference type="GO" id="GO:0003964">
    <property type="term" value="F:RNA-directed DNA polymerase activity"/>
    <property type="evidence" value="ECO:0007669"/>
    <property type="project" value="UniProtKB-KW"/>
</dbReference>
<evidence type="ECO:0000313" key="11">
    <source>
        <dbReference type="Proteomes" id="UP000540952"/>
    </source>
</evidence>
<dbReference type="InterPro" id="IPR043128">
    <property type="entry name" value="Rev_trsase/Diguanyl_cyclase"/>
</dbReference>
<evidence type="ECO:0000256" key="2">
    <source>
        <dbReference type="ARBA" id="ARBA00022695"/>
    </source>
</evidence>
<keyword evidence="6" id="KW-0378">Hydrolase</keyword>
<dbReference type="InterPro" id="IPR003308">
    <property type="entry name" value="Integrase_Zn-bd_dom_N"/>
</dbReference>
<dbReference type="GO" id="GO:0008270">
    <property type="term" value="F:zinc ion binding"/>
    <property type="evidence" value="ECO:0007669"/>
    <property type="project" value="UniProtKB-KW"/>
</dbReference>
<dbReference type="SUPFAM" id="SSF46919">
    <property type="entry name" value="N-terminal Zn binding domain of HIV integrase"/>
    <property type="match status" value="1"/>
</dbReference>
<dbReference type="SUPFAM" id="SSF56672">
    <property type="entry name" value="DNA/RNA polymerases"/>
    <property type="match status" value="1"/>
</dbReference>
<sequence length="109" mass="12130">MGALQPGLPNPAMIPEDWYILIIDLKDCFFTISLHPEDTKQHNKCLAARKNHPLFHQNARGLQKQFQISITDARAILRACPECSDHNSGVGIGVGVNPRGAKANEIWQM</sequence>
<name>A0A7K4X1F3_9TYRA</name>
<keyword evidence="7" id="KW-0695">RNA-directed DNA polymerase</keyword>
<dbReference type="Gene3D" id="3.10.10.10">
    <property type="entry name" value="HIV Type 1 Reverse Transcriptase, subunit A, domain 1"/>
    <property type="match status" value="1"/>
</dbReference>
<dbReference type="InterPro" id="IPR043502">
    <property type="entry name" value="DNA/RNA_pol_sf"/>
</dbReference>
<dbReference type="PANTHER" id="PTHR41694:SF3">
    <property type="entry name" value="RNA-DIRECTED DNA POLYMERASE-RELATED"/>
    <property type="match status" value="1"/>
</dbReference>
<keyword evidence="8" id="KW-0863">Zinc-finger</keyword>
<evidence type="ECO:0000256" key="7">
    <source>
        <dbReference type="ARBA" id="ARBA00022918"/>
    </source>
</evidence>
<protein>
    <submittedName>
        <fullName evidence="10">POK9 protein</fullName>
    </submittedName>
</protein>
<dbReference type="InterPro" id="IPR017856">
    <property type="entry name" value="Integrase-like_N"/>
</dbReference>
<dbReference type="AlphaFoldDB" id="A0A7K4X1F3"/>
<evidence type="ECO:0000259" key="9">
    <source>
        <dbReference type="PROSITE" id="PS50876"/>
    </source>
</evidence>
<evidence type="ECO:0000313" key="10">
    <source>
        <dbReference type="EMBL" id="NWR40416.1"/>
    </source>
</evidence>
<keyword evidence="5" id="KW-0255">Endonuclease</keyword>
<proteinExistence type="predicted"/>
<evidence type="ECO:0000256" key="5">
    <source>
        <dbReference type="ARBA" id="ARBA00022759"/>
    </source>
</evidence>
<accession>A0A7K4X1F3</accession>
<dbReference type="GO" id="GO:0004519">
    <property type="term" value="F:endonuclease activity"/>
    <property type="evidence" value="ECO:0007669"/>
    <property type="project" value="UniProtKB-KW"/>
</dbReference>
<dbReference type="GO" id="GO:0016787">
    <property type="term" value="F:hydrolase activity"/>
    <property type="evidence" value="ECO:0007669"/>
    <property type="project" value="UniProtKB-KW"/>
</dbReference>
<organism evidence="10 11">
    <name type="scientific">Tachuris rubrigastra</name>
    <dbReference type="NCBI Taxonomy" id="495162"/>
    <lineage>
        <taxon>Eukaryota</taxon>
        <taxon>Metazoa</taxon>
        <taxon>Chordata</taxon>
        <taxon>Craniata</taxon>
        <taxon>Vertebrata</taxon>
        <taxon>Euteleostomi</taxon>
        <taxon>Archelosauria</taxon>
        <taxon>Archosauria</taxon>
        <taxon>Dinosauria</taxon>
        <taxon>Saurischia</taxon>
        <taxon>Theropoda</taxon>
        <taxon>Coelurosauria</taxon>
        <taxon>Aves</taxon>
        <taxon>Neognathae</taxon>
        <taxon>Neoaves</taxon>
        <taxon>Telluraves</taxon>
        <taxon>Australaves</taxon>
        <taxon>Passeriformes</taxon>
        <taxon>Tyrannidae</taxon>
        <taxon>Tachuris</taxon>
    </lineage>
</organism>
<feature type="non-terminal residue" evidence="10">
    <location>
        <position position="109"/>
    </location>
</feature>
<evidence type="ECO:0000256" key="8">
    <source>
        <dbReference type="PROSITE-ProRule" id="PRU00450"/>
    </source>
</evidence>
<dbReference type="GO" id="GO:0035613">
    <property type="term" value="F:RNA stem-loop binding"/>
    <property type="evidence" value="ECO:0007669"/>
    <property type="project" value="TreeGrafter"/>
</dbReference>
<dbReference type="PROSITE" id="PS50876">
    <property type="entry name" value="ZF_INTEGRASE"/>
    <property type="match status" value="1"/>
</dbReference>
<keyword evidence="2" id="KW-0548">Nucleotidyltransferase</keyword>
<keyword evidence="1" id="KW-0808">Transferase</keyword>
<dbReference type="Pfam" id="PF02022">
    <property type="entry name" value="Integrase_Zn"/>
    <property type="match status" value="1"/>
</dbReference>
<evidence type="ECO:0000256" key="6">
    <source>
        <dbReference type="ARBA" id="ARBA00022801"/>
    </source>
</evidence>
<feature type="non-terminal residue" evidence="10">
    <location>
        <position position="1"/>
    </location>
</feature>
<evidence type="ECO:0000256" key="1">
    <source>
        <dbReference type="ARBA" id="ARBA00022679"/>
    </source>
</evidence>
<evidence type="ECO:0000256" key="4">
    <source>
        <dbReference type="ARBA" id="ARBA00022723"/>
    </source>
</evidence>
<dbReference type="Proteomes" id="UP000540952">
    <property type="component" value="Unassembled WGS sequence"/>
</dbReference>
<reference evidence="10 11" key="1">
    <citation type="submission" date="2019-09" db="EMBL/GenBank/DDBJ databases">
        <title>Bird 10,000 Genomes (B10K) Project - Family phase.</title>
        <authorList>
            <person name="Zhang G."/>
        </authorList>
    </citation>
    <scope>NUCLEOTIDE SEQUENCE [LARGE SCALE GENOMIC DNA]</scope>
    <source>
        <strain evidence="10">B10K-CU-031-13</strain>
        <tissue evidence="10">Muscle</tissue>
    </source>
</reference>
<dbReference type="PANTHER" id="PTHR41694">
    <property type="entry name" value="ENDOGENOUS RETROVIRUS GROUP K MEMBER POL PROTEIN"/>
    <property type="match status" value="1"/>
</dbReference>
<dbReference type="EMBL" id="VZRD01001196">
    <property type="protein sequence ID" value="NWR40416.1"/>
    <property type="molecule type" value="Genomic_DNA"/>
</dbReference>
<keyword evidence="4" id="KW-0479">Metal-binding</keyword>
<evidence type="ECO:0000256" key="3">
    <source>
        <dbReference type="ARBA" id="ARBA00022722"/>
    </source>
</evidence>
<gene>
    <name evidence="10" type="primary">Ervk9_4</name>
    <name evidence="10" type="ORF">TACRUB_R15998</name>
</gene>